<dbReference type="RefSeq" id="WP_138158511.1">
    <property type="nucleotide sequence ID" value="NZ_ANBS01000023.1"/>
</dbReference>
<feature type="compositionally biased region" description="Polar residues" evidence="1">
    <location>
        <begin position="184"/>
        <end position="193"/>
    </location>
</feature>
<reference evidence="3 4" key="1">
    <citation type="journal article" date="2019" name="BMC Evol. Biol.">
        <title>Comparative genomics of Mycobacterium mucogenicum and Mycobacterium neoaurum clade members emphasizing tRNA and non-coding RNA.</title>
        <authorList>
            <person name="Behra P.R.K."/>
            <person name="Pettersson B.M.F."/>
            <person name="Das S."/>
            <person name="Dasgupta S."/>
            <person name="Kirsebom L.A."/>
        </authorList>
    </citation>
    <scope>NUCLEOTIDE SEQUENCE [LARGE SCALE GENOMIC DNA]</scope>
    <source>
        <strain evidence="3 4">DSM 44124</strain>
    </source>
</reference>
<reference evidence="3 4" key="2">
    <citation type="journal article" date="2019" name="Sci. Rep.">
        <title>Insight into the biology of Mycobacterium mucogenicum and Mycobacterium neoaurum clade members.</title>
        <authorList>
            <person name="Behra P.R.K."/>
            <person name="Pettersson B.M.F."/>
            <person name="Ramesh M."/>
            <person name="Dasgupta S."/>
            <person name="Kirsebom L.A."/>
        </authorList>
    </citation>
    <scope>NUCLEOTIDE SEQUENCE [LARGE SCALE GENOMIC DNA]</scope>
    <source>
        <strain evidence="3 4">DSM 44124</strain>
    </source>
</reference>
<evidence type="ECO:0000256" key="2">
    <source>
        <dbReference type="SAM" id="Phobius"/>
    </source>
</evidence>
<gene>
    <name evidence="3" type="ORF">C1S78_022635</name>
</gene>
<keyword evidence="2" id="KW-1133">Transmembrane helix</keyword>
<dbReference type="Proteomes" id="UP000309231">
    <property type="component" value="Chromosome"/>
</dbReference>
<dbReference type="AlphaFoldDB" id="A0A8E4R5P8"/>
<accession>A0A8E4R5P8</accession>
<dbReference type="EMBL" id="CP062008">
    <property type="protein sequence ID" value="QPG68246.1"/>
    <property type="molecule type" value="Genomic_DNA"/>
</dbReference>
<feature type="region of interest" description="Disordered" evidence="1">
    <location>
        <begin position="157"/>
        <end position="193"/>
    </location>
</feature>
<protein>
    <submittedName>
        <fullName evidence="3">Uncharacterized protein</fullName>
    </submittedName>
</protein>
<evidence type="ECO:0000313" key="3">
    <source>
        <dbReference type="EMBL" id="QPG68246.1"/>
    </source>
</evidence>
<evidence type="ECO:0000313" key="4">
    <source>
        <dbReference type="Proteomes" id="UP000309231"/>
    </source>
</evidence>
<name>A0A8E4R5P8_MYCMU</name>
<dbReference type="KEGG" id="mmuc:C1S78_022635"/>
<evidence type="ECO:0000256" key="1">
    <source>
        <dbReference type="SAM" id="MobiDB-lite"/>
    </source>
</evidence>
<feature type="transmembrane region" description="Helical" evidence="2">
    <location>
        <begin position="69"/>
        <end position="90"/>
    </location>
</feature>
<proteinExistence type="predicted"/>
<organism evidence="3 4">
    <name type="scientific">Mycolicibacterium mucogenicum DSM 44124</name>
    <dbReference type="NCBI Taxonomy" id="1226753"/>
    <lineage>
        <taxon>Bacteria</taxon>
        <taxon>Bacillati</taxon>
        <taxon>Actinomycetota</taxon>
        <taxon>Actinomycetes</taxon>
        <taxon>Mycobacteriales</taxon>
        <taxon>Mycobacteriaceae</taxon>
        <taxon>Mycolicibacterium</taxon>
    </lineage>
</organism>
<sequence>MSTAMTATLPNLEYSSDPASGTLHGMPTMPFGALAWSLTEPEEAEEPLAPNLIPAAPLAATRTPKTMRVALVAMVFGGVTVAAAVGAILLGGNDEPSTPLAVVDHTRSTPYVAPAPMPTANHVATPAPAPVLSVVSAPVVIPPKAIAPAQPVVVQPAAETPKPTHGPHWNWPRRVWQHHDKQDSPQGGQDQKR</sequence>
<dbReference type="GeneID" id="76727750"/>
<keyword evidence="4" id="KW-1185">Reference proteome</keyword>
<keyword evidence="2" id="KW-0812">Transmembrane</keyword>
<keyword evidence="2" id="KW-0472">Membrane</keyword>